<dbReference type="Pfam" id="PF00096">
    <property type="entry name" value="zf-C2H2"/>
    <property type="match status" value="1"/>
</dbReference>
<keyword evidence="8" id="KW-0238">DNA-binding</keyword>
<reference evidence="13" key="2">
    <citation type="submission" date="2025-09" db="UniProtKB">
        <authorList>
            <consortium name="Ensembl"/>
        </authorList>
    </citation>
    <scope>IDENTIFICATION</scope>
</reference>
<evidence type="ECO:0000313" key="14">
    <source>
        <dbReference type="Proteomes" id="UP000264820"/>
    </source>
</evidence>
<organism evidence="13 14">
    <name type="scientific">Hippocampus comes</name>
    <name type="common">Tiger tail seahorse</name>
    <dbReference type="NCBI Taxonomy" id="109280"/>
    <lineage>
        <taxon>Eukaryota</taxon>
        <taxon>Metazoa</taxon>
        <taxon>Chordata</taxon>
        <taxon>Craniata</taxon>
        <taxon>Vertebrata</taxon>
        <taxon>Euteleostomi</taxon>
        <taxon>Actinopterygii</taxon>
        <taxon>Neopterygii</taxon>
        <taxon>Teleostei</taxon>
        <taxon>Neoteleostei</taxon>
        <taxon>Acanthomorphata</taxon>
        <taxon>Syngnathiaria</taxon>
        <taxon>Syngnathiformes</taxon>
        <taxon>Syngnathoidei</taxon>
        <taxon>Syngnathidae</taxon>
        <taxon>Hippocampus</taxon>
    </lineage>
</organism>
<dbReference type="PROSITE" id="PS00028">
    <property type="entry name" value="ZINC_FINGER_C2H2_1"/>
    <property type="match status" value="1"/>
</dbReference>
<evidence type="ECO:0000256" key="3">
    <source>
        <dbReference type="ARBA" id="ARBA00022723"/>
    </source>
</evidence>
<keyword evidence="14" id="KW-1185">Reference proteome</keyword>
<dbReference type="GO" id="GO:0008270">
    <property type="term" value="F:zinc ion binding"/>
    <property type="evidence" value="ECO:0007669"/>
    <property type="project" value="UniProtKB-KW"/>
</dbReference>
<dbReference type="PANTHER" id="PTHR24393">
    <property type="entry name" value="ZINC FINGER PROTEIN"/>
    <property type="match status" value="1"/>
</dbReference>
<evidence type="ECO:0000256" key="8">
    <source>
        <dbReference type="ARBA" id="ARBA00023125"/>
    </source>
</evidence>
<evidence type="ECO:0000256" key="9">
    <source>
        <dbReference type="ARBA" id="ARBA00023163"/>
    </source>
</evidence>
<name>A0A3Q2Y7G4_HIPCM</name>
<evidence type="ECO:0000256" key="5">
    <source>
        <dbReference type="ARBA" id="ARBA00022771"/>
    </source>
</evidence>
<dbReference type="GO" id="GO:0000978">
    <property type="term" value="F:RNA polymerase II cis-regulatory region sequence-specific DNA binding"/>
    <property type="evidence" value="ECO:0007669"/>
    <property type="project" value="TreeGrafter"/>
</dbReference>
<keyword evidence="4" id="KW-0677">Repeat</keyword>
<evidence type="ECO:0000256" key="11">
    <source>
        <dbReference type="PROSITE-ProRule" id="PRU00042"/>
    </source>
</evidence>
<dbReference type="PROSITE" id="PS50157">
    <property type="entry name" value="ZINC_FINGER_C2H2_2"/>
    <property type="match status" value="1"/>
</dbReference>
<dbReference type="GO" id="GO:0005634">
    <property type="term" value="C:nucleus"/>
    <property type="evidence" value="ECO:0007669"/>
    <property type="project" value="UniProtKB-SubCell"/>
</dbReference>
<dbReference type="FunFam" id="3.30.160.60:FF:001527">
    <property type="entry name" value="Zinc finger protein"/>
    <property type="match status" value="1"/>
</dbReference>
<dbReference type="GeneTree" id="ENSGT01150000286953"/>
<keyword evidence="10" id="KW-0539">Nucleus</keyword>
<evidence type="ECO:0000313" key="13">
    <source>
        <dbReference type="Ensembl" id="ENSHCOP00000009031.1"/>
    </source>
</evidence>
<keyword evidence="3" id="KW-0479">Metal-binding</keyword>
<keyword evidence="7" id="KW-0805">Transcription regulation</keyword>
<proteinExistence type="inferred from homology"/>
<keyword evidence="6" id="KW-0862">Zinc</keyword>
<evidence type="ECO:0000256" key="2">
    <source>
        <dbReference type="ARBA" id="ARBA00006991"/>
    </source>
</evidence>
<dbReference type="Ensembl" id="ENSHCOT00000015045.1">
    <property type="protein sequence ID" value="ENSHCOP00000009031.1"/>
    <property type="gene ID" value="ENSHCOG00000011401.1"/>
</dbReference>
<evidence type="ECO:0000259" key="12">
    <source>
        <dbReference type="PROSITE" id="PS50157"/>
    </source>
</evidence>
<dbReference type="Proteomes" id="UP000264820">
    <property type="component" value="Unplaced"/>
</dbReference>
<accession>A0A3Q2Y7G4</accession>
<protein>
    <recommendedName>
        <fullName evidence="12">C2H2-type domain-containing protein</fullName>
    </recommendedName>
</protein>
<dbReference type="SMART" id="SM00355">
    <property type="entry name" value="ZnF_C2H2"/>
    <property type="match status" value="1"/>
</dbReference>
<dbReference type="GO" id="GO:0001228">
    <property type="term" value="F:DNA-binding transcription activator activity, RNA polymerase II-specific"/>
    <property type="evidence" value="ECO:0007669"/>
    <property type="project" value="TreeGrafter"/>
</dbReference>
<keyword evidence="9" id="KW-0804">Transcription</keyword>
<evidence type="ECO:0000256" key="4">
    <source>
        <dbReference type="ARBA" id="ARBA00022737"/>
    </source>
</evidence>
<reference evidence="13" key="1">
    <citation type="submission" date="2025-08" db="UniProtKB">
        <authorList>
            <consortium name="Ensembl"/>
        </authorList>
    </citation>
    <scope>IDENTIFICATION</scope>
</reference>
<dbReference type="InterPro" id="IPR036236">
    <property type="entry name" value="Znf_C2H2_sf"/>
</dbReference>
<evidence type="ECO:0000256" key="7">
    <source>
        <dbReference type="ARBA" id="ARBA00023015"/>
    </source>
</evidence>
<dbReference type="SUPFAM" id="SSF57667">
    <property type="entry name" value="beta-beta-alpha zinc fingers"/>
    <property type="match status" value="1"/>
</dbReference>
<keyword evidence="5 11" id="KW-0863">Zinc-finger</keyword>
<comment type="similarity">
    <text evidence="2">Belongs to the krueppel C2H2-type zinc-finger protein family.</text>
</comment>
<feature type="domain" description="C2H2-type" evidence="12">
    <location>
        <begin position="51"/>
        <end position="78"/>
    </location>
</feature>
<evidence type="ECO:0000256" key="10">
    <source>
        <dbReference type="ARBA" id="ARBA00023242"/>
    </source>
</evidence>
<dbReference type="Gene3D" id="3.30.160.60">
    <property type="entry name" value="Classic Zinc Finger"/>
    <property type="match status" value="3"/>
</dbReference>
<sequence>MLCKGDKSKGEENFPTSHLGRKFQLLNLRSAIGQKANVAAHMRTHMGEKPFSCSVCGQAFTQKSNVVKHMSRHTGEKPFRCLRCGKTLTSSCQNDSLSETLPMGLSYCTYINY</sequence>
<dbReference type="PANTHER" id="PTHR24393:SF15">
    <property type="entry name" value="IP01243P-RELATED"/>
    <property type="match status" value="1"/>
</dbReference>
<evidence type="ECO:0000256" key="6">
    <source>
        <dbReference type="ARBA" id="ARBA00022833"/>
    </source>
</evidence>
<dbReference type="InterPro" id="IPR013087">
    <property type="entry name" value="Znf_C2H2_type"/>
</dbReference>
<dbReference type="AlphaFoldDB" id="A0A3Q2Y7G4"/>
<evidence type="ECO:0000256" key="1">
    <source>
        <dbReference type="ARBA" id="ARBA00004123"/>
    </source>
</evidence>
<comment type="subcellular location">
    <subcellularLocation>
        <location evidence="1">Nucleus</location>
    </subcellularLocation>
</comment>